<feature type="domain" description="Zn(2)-C6 fungal-type" evidence="8">
    <location>
        <begin position="19"/>
        <end position="51"/>
    </location>
</feature>
<evidence type="ECO:0000256" key="3">
    <source>
        <dbReference type="ARBA" id="ARBA00023015"/>
    </source>
</evidence>
<dbReference type="PANTHER" id="PTHR31845:SF10">
    <property type="entry name" value="ZN(II)2CYS6 TRANSCRIPTION FACTOR (EUROFUNG)"/>
    <property type="match status" value="1"/>
</dbReference>
<keyword evidence="10" id="KW-1185">Reference proteome</keyword>
<dbReference type="GO" id="GO:0006351">
    <property type="term" value="P:DNA-templated transcription"/>
    <property type="evidence" value="ECO:0007669"/>
    <property type="project" value="InterPro"/>
</dbReference>
<dbReference type="Proteomes" id="UP000053732">
    <property type="component" value="Unassembled WGS sequence"/>
</dbReference>
<dbReference type="Pfam" id="PF04082">
    <property type="entry name" value="Fungal_trans"/>
    <property type="match status" value="1"/>
</dbReference>
<name>A0A0G4P6M2_PENC3</name>
<dbReference type="EMBL" id="HG793139">
    <property type="protein sequence ID" value="CRL21859.1"/>
    <property type="molecule type" value="Genomic_DNA"/>
</dbReference>
<accession>A0A0G4P6M2</accession>
<dbReference type="Pfam" id="PF00172">
    <property type="entry name" value="Zn_clus"/>
    <property type="match status" value="1"/>
</dbReference>
<dbReference type="CDD" id="cd12148">
    <property type="entry name" value="fungal_TF_MHR"/>
    <property type="match status" value="1"/>
</dbReference>
<dbReference type="SMART" id="SM00066">
    <property type="entry name" value="GAL4"/>
    <property type="match status" value="1"/>
</dbReference>
<dbReference type="AlphaFoldDB" id="A0A0G4P6M2"/>
<dbReference type="Gene3D" id="4.10.240.10">
    <property type="entry name" value="Zn(2)-C6 fungal-type DNA-binding domain"/>
    <property type="match status" value="1"/>
</dbReference>
<keyword evidence="2" id="KW-0479">Metal-binding</keyword>
<evidence type="ECO:0000256" key="1">
    <source>
        <dbReference type="ARBA" id="ARBA00004123"/>
    </source>
</evidence>
<proteinExistence type="predicted"/>
<dbReference type="GO" id="GO:0000981">
    <property type="term" value="F:DNA-binding transcription factor activity, RNA polymerase II-specific"/>
    <property type="evidence" value="ECO:0007669"/>
    <property type="project" value="InterPro"/>
</dbReference>
<dbReference type="InterPro" id="IPR001138">
    <property type="entry name" value="Zn2Cys6_DnaBD"/>
</dbReference>
<dbReference type="InterPro" id="IPR051089">
    <property type="entry name" value="prtT"/>
</dbReference>
<comment type="subcellular location">
    <subcellularLocation>
        <location evidence="1">Nucleus</location>
    </subcellularLocation>
</comment>
<dbReference type="PROSITE" id="PS50048">
    <property type="entry name" value="ZN2_CY6_FUNGAL_2"/>
    <property type="match status" value="1"/>
</dbReference>
<evidence type="ECO:0000259" key="8">
    <source>
        <dbReference type="PROSITE" id="PS50048"/>
    </source>
</evidence>
<keyword evidence="3" id="KW-0805">Transcription regulation</keyword>
<dbReference type="InterPro" id="IPR036864">
    <property type="entry name" value="Zn2-C6_fun-type_DNA-bd_sf"/>
</dbReference>
<evidence type="ECO:0000256" key="7">
    <source>
        <dbReference type="SAM" id="MobiDB-lite"/>
    </source>
</evidence>
<dbReference type="SUPFAM" id="SSF57701">
    <property type="entry name" value="Zn2/Cys6 DNA-binding domain"/>
    <property type="match status" value="1"/>
</dbReference>
<keyword evidence="4" id="KW-0238">DNA-binding</keyword>
<dbReference type="GO" id="GO:0000976">
    <property type="term" value="F:transcription cis-regulatory region binding"/>
    <property type="evidence" value="ECO:0007669"/>
    <property type="project" value="TreeGrafter"/>
</dbReference>
<dbReference type="PROSITE" id="PS00463">
    <property type="entry name" value="ZN2_CY6_FUNGAL_1"/>
    <property type="match status" value="1"/>
</dbReference>
<keyword evidence="5" id="KW-0804">Transcription</keyword>
<dbReference type="CDD" id="cd00067">
    <property type="entry name" value="GAL4"/>
    <property type="match status" value="1"/>
</dbReference>
<evidence type="ECO:0000256" key="6">
    <source>
        <dbReference type="ARBA" id="ARBA00023242"/>
    </source>
</evidence>
<dbReference type="PANTHER" id="PTHR31845">
    <property type="entry name" value="FINGER DOMAIN PROTEIN, PUTATIVE-RELATED"/>
    <property type="match status" value="1"/>
</dbReference>
<evidence type="ECO:0000313" key="10">
    <source>
        <dbReference type="Proteomes" id="UP000053732"/>
    </source>
</evidence>
<evidence type="ECO:0000256" key="2">
    <source>
        <dbReference type="ARBA" id="ARBA00022723"/>
    </source>
</evidence>
<evidence type="ECO:0000313" key="9">
    <source>
        <dbReference type="EMBL" id="CRL21859.1"/>
    </source>
</evidence>
<reference evidence="9 10" key="1">
    <citation type="journal article" date="2014" name="Nat. Commun.">
        <title>Multiple recent horizontal transfers of a large genomic region in cheese making fungi.</title>
        <authorList>
            <person name="Cheeseman K."/>
            <person name="Ropars J."/>
            <person name="Renault P."/>
            <person name="Dupont J."/>
            <person name="Gouzy J."/>
            <person name="Branca A."/>
            <person name="Abraham A.L."/>
            <person name="Ceppi M."/>
            <person name="Conseiller E."/>
            <person name="Debuchy R."/>
            <person name="Malagnac F."/>
            <person name="Goarin A."/>
            <person name="Silar P."/>
            <person name="Lacoste S."/>
            <person name="Sallet E."/>
            <person name="Bensimon A."/>
            <person name="Giraud T."/>
            <person name="Brygoo Y."/>
        </authorList>
    </citation>
    <scope>NUCLEOTIDE SEQUENCE [LARGE SCALE GENOMIC DNA]</scope>
    <source>
        <strain evidence="10">FM 013</strain>
    </source>
</reference>
<protein>
    <submittedName>
        <fullName evidence="9">Fungal transcriptional regulatory protein, N-terminal</fullName>
    </submittedName>
</protein>
<feature type="region of interest" description="Disordered" evidence="7">
    <location>
        <begin position="126"/>
        <end position="145"/>
    </location>
</feature>
<feature type="compositionally biased region" description="Polar residues" evidence="7">
    <location>
        <begin position="132"/>
        <end position="144"/>
    </location>
</feature>
<gene>
    <name evidence="9" type="ORF">PCAMFM013_S006g000399</name>
</gene>
<dbReference type="GO" id="GO:0008270">
    <property type="term" value="F:zinc ion binding"/>
    <property type="evidence" value="ECO:0007669"/>
    <property type="project" value="InterPro"/>
</dbReference>
<sequence>MNNVISTDSSCQPKKVTSACEKCRVLKVKCIRPEEGQPCTKCVRSNSQCLISQPRQRARVSRAKPRLVDLESKLTNIIGLLSRSSAPLSGNEPPVNPDDGLVSIPEYFSDSLHPTAEWMGEECLAGPEPSEALTSSENQDTTENTLEESWDASTAMEAAWITDLGLSPVVLEHLLDRFRGMVSYFPFVRLSDTWTAASMAEDRPFLLLAVVAAASSKYCHLQDALIRRFKESLSQRVIIAGEKDLDLLQGLLVHLAWFHFHFVPESQQTYQYLQIAISMVVDLRLDQEAADLIEERTELSDSYIREACRAYLGCYYMSSIISMSSGKPNNIQFHEAMLRCAIILQQQPEFDTDFMIYPVTKVLQFAEEVCETYRSEGIHGTRLYIHAERFTTRLEEWWSSLSMDLRNTVLFINGYYAVKIRIQEMGLVYCYGQRRPPPPKSQEDSTILSTPPMVISNLVKCVSSTKEYLDLFFAIPATEHTSLPISAWYQVILAVFVLYRLSVGLPEVPEWNREITHQSVDLQEYLDTLLSNLQAIKPSPDRQIPAKNLFSMLPEVLGSVKVSYGLAKENPGQVHDSNRAHHELGASKSTASSGRGTHRCPALRYSNRQVAQAPDQLRLQNAIATEVQKIEDEKLWGDLLFMDTFSSMTGSSSAET</sequence>
<organism evidence="9 10">
    <name type="scientific">Penicillium camemberti (strain FM 013)</name>
    <dbReference type="NCBI Taxonomy" id="1429867"/>
    <lineage>
        <taxon>Eukaryota</taxon>
        <taxon>Fungi</taxon>
        <taxon>Dikarya</taxon>
        <taxon>Ascomycota</taxon>
        <taxon>Pezizomycotina</taxon>
        <taxon>Eurotiomycetes</taxon>
        <taxon>Eurotiomycetidae</taxon>
        <taxon>Eurotiales</taxon>
        <taxon>Aspergillaceae</taxon>
        <taxon>Penicillium</taxon>
    </lineage>
</organism>
<keyword evidence="6" id="KW-0539">Nucleus</keyword>
<dbReference type="GO" id="GO:0005634">
    <property type="term" value="C:nucleus"/>
    <property type="evidence" value="ECO:0007669"/>
    <property type="project" value="UniProtKB-SubCell"/>
</dbReference>
<evidence type="ECO:0000256" key="4">
    <source>
        <dbReference type="ARBA" id="ARBA00023125"/>
    </source>
</evidence>
<evidence type="ECO:0000256" key="5">
    <source>
        <dbReference type="ARBA" id="ARBA00023163"/>
    </source>
</evidence>
<dbReference type="InterPro" id="IPR007219">
    <property type="entry name" value="XnlR_reg_dom"/>
</dbReference>
<dbReference type="STRING" id="1429867.A0A0G4P6M2"/>